<feature type="domain" description="ChrR-like cupin" evidence="1">
    <location>
        <begin position="14"/>
        <end position="119"/>
    </location>
</feature>
<name>A0A158H0S0_CABCO</name>
<dbReference type="Gene3D" id="2.60.120.10">
    <property type="entry name" value="Jelly Rolls"/>
    <property type="match status" value="1"/>
</dbReference>
<proteinExistence type="predicted"/>
<accession>A0A158H0S0</accession>
<dbReference type="InterPro" id="IPR025979">
    <property type="entry name" value="ChrR-like_cupin_dom"/>
</dbReference>
<dbReference type="RefSeq" id="WP_014252638.1">
    <property type="nucleotide sequence ID" value="NZ_AP014579.1"/>
</dbReference>
<dbReference type="EMBL" id="FCNY02000006">
    <property type="protein sequence ID" value="SAL37469.1"/>
    <property type="molecule type" value="Genomic_DNA"/>
</dbReference>
<dbReference type="AlphaFoldDB" id="A0A158H0S0"/>
<keyword evidence="3" id="KW-1185">Reference proteome</keyword>
<evidence type="ECO:0000259" key="1">
    <source>
        <dbReference type="Pfam" id="PF12973"/>
    </source>
</evidence>
<organism evidence="2 3">
    <name type="scientific">Caballeronia cordobensis</name>
    <name type="common">Burkholderia cordobensis</name>
    <dbReference type="NCBI Taxonomy" id="1353886"/>
    <lineage>
        <taxon>Bacteria</taxon>
        <taxon>Pseudomonadati</taxon>
        <taxon>Pseudomonadota</taxon>
        <taxon>Betaproteobacteria</taxon>
        <taxon>Burkholderiales</taxon>
        <taxon>Burkholderiaceae</taxon>
        <taxon>Caballeronia</taxon>
    </lineage>
</organism>
<evidence type="ECO:0000313" key="3">
    <source>
        <dbReference type="Proteomes" id="UP000054740"/>
    </source>
</evidence>
<dbReference type="SUPFAM" id="SSF51182">
    <property type="entry name" value="RmlC-like cupins"/>
    <property type="match status" value="1"/>
</dbReference>
<dbReference type="Pfam" id="PF12973">
    <property type="entry name" value="Cupin_7"/>
    <property type="match status" value="1"/>
</dbReference>
<protein>
    <submittedName>
        <fullName evidence="2">Cupin</fullName>
    </submittedName>
</protein>
<dbReference type="Proteomes" id="UP000054740">
    <property type="component" value="Unassembled WGS sequence"/>
</dbReference>
<dbReference type="InterPro" id="IPR014710">
    <property type="entry name" value="RmlC-like_jellyroll"/>
</dbReference>
<reference evidence="3" key="1">
    <citation type="submission" date="2016-01" db="EMBL/GenBank/DDBJ databases">
        <authorList>
            <person name="Peeters C."/>
        </authorList>
    </citation>
    <scope>NUCLEOTIDE SEQUENCE [LARGE SCALE GENOMIC DNA]</scope>
</reference>
<evidence type="ECO:0000313" key="2">
    <source>
        <dbReference type="EMBL" id="SAL37469.1"/>
    </source>
</evidence>
<dbReference type="InterPro" id="IPR011051">
    <property type="entry name" value="RmlC_Cupin_sf"/>
</dbReference>
<dbReference type="CDD" id="cd20302">
    <property type="entry name" value="cupin_DAD"/>
    <property type="match status" value="1"/>
</dbReference>
<gene>
    <name evidence="2" type="ORF">AWB70_02711</name>
</gene>
<sequence length="169" mass="18800">MALPKHHKQDKDLFTIDSSKEPWVKDFPHPGSDVCPLFLDAQNGIWVLRARIAPGIVLPNHFHTGTVHLFTIAGQWNYTQYPHQPQTAGSYLYEPGGAIHQFTTPSSNTEMTDMFMVIHGANVNFDDEGNFINIADAGFIETMINKAAKDRGMSPLNYVRALGARSTAM</sequence>